<organism evidence="1 2">
    <name type="scientific">Lindgomyces ingoldianus</name>
    <dbReference type="NCBI Taxonomy" id="673940"/>
    <lineage>
        <taxon>Eukaryota</taxon>
        <taxon>Fungi</taxon>
        <taxon>Dikarya</taxon>
        <taxon>Ascomycota</taxon>
        <taxon>Pezizomycotina</taxon>
        <taxon>Dothideomycetes</taxon>
        <taxon>Pleosporomycetidae</taxon>
        <taxon>Pleosporales</taxon>
        <taxon>Lindgomycetaceae</taxon>
        <taxon>Lindgomyces</taxon>
    </lineage>
</organism>
<evidence type="ECO:0000313" key="1">
    <source>
        <dbReference type="EMBL" id="KAF2464046.1"/>
    </source>
</evidence>
<proteinExistence type="predicted"/>
<accession>A0ACB6QD18</accession>
<sequence length="356" mass="40671">MVPISFVLSPVNSPPHLALISANYSRLYDMGPSLLSETLLHTLLPTLKTCFNSTDEMHGGVYEQWHALRVGEYNRGLNEEVMWLDITHKSEQHFTFTVKGGSNSHYHLDFTELKSHFAWSRQLYGIRKGIDVKKLTRAVTGIEYDYDGFLSMVVDTFDFLVEKEIALHNIHSLLLDPTPLFCQQIQAPIWEFKFSSTAMNITIQGNSTLHHITNTENLKLDRIRTVVNYLFTRLDTKSKSNYLDLHSLHFNPFHPHSSSFIPQAQLTATWVPKLPITTTTFTSALTFTFTSTTAHRKKGKEKREMQPLDAAQKVRLRRAEHSVFLPYPHHACYENSSTSVDAERLVDIQASHLAAI</sequence>
<dbReference type="Proteomes" id="UP000799755">
    <property type="component" value="Unassembled WGS sequence"/>
</dbReference>
<keyword evidence="2" id="KW-1185">Reference proteome</keyword>
<comment type="caution">
    <text evidence="1">The sequence shown here is derived from an EMBL/GenBank/DDBJ whole genome shotgun (WGS) entry which is preliminary data.</text>
</comment>
<dbReference type="EMBL" id="MU003540">
    <property type="protein sequence ID" value="KAF2464046.1"/>
    <property type="molecule type" value="Genomic_DNA"/>
</dbReference>
<gene>
    <name evidence="1" type="ORF">BDR25DRAFT_361973</name>
</gene>
<name>A0ACB6QD18_9PLEO</name>
<reference evidence="1" key="1">
    <citation type="journal article" date="2020" name="Stud. Mycol.">
        <title>101 Dothideomycetes genomes: a test case for predicting lifestyles and emergence of pathogens.</title>
        <authorList>
            <person name="Haridas S."/>
            <person name="Albert R."/>
            <person name="Binder M."/>
            <person name="Bloem J."/>
            <person name="Labutti K."/>
            <person name="Salamov A."/>
            <person name="Andreopoulos B."/>
            <person name="Baker S."/>
            <person name="Barry K."/>
            <person name="Bills G."/>
            <person name="Bluhm B."/>
            <person name="Cannon C."/>
            <person name="Castanera R."/>
            <person name="Culley D."/>
            <person name="Daum C."/>
            <person name="Ezra D."/>
            <person name="Gonzalez J."/>
            <person name="Henrissat B."/>
            <person name="Kuo A."/>
            <person name="Liang C."/>
            <person name="Lipzen A."/>
            <person name="Lutzoni F."/>
            <person name="Magnuson J."/>
            <person name="Mondo S."/>
            <person name="Nolan M."/>
            <person name="Ohm R."/>
            <person name="Pangilinan J."/>
            <person name="Park H.-J."/>
            <person name="Ramirez L."/>
            <person name="Alfaro M."/>
            <person name="Sun H."/>
            <person name="Tritt A."/>
            <person name="Yoshinaga Y."/>
            <person name="Zwiers L.-H."/>
            <person name="Turgeon B."/>
            <person name="Goodwin S."/>
            <person name="Spatafora J."/>
            <person name="Crous P."/>
            <person name="Grigoriev I."/>
        </authorList>
    </citation>
    <scope>NUCLEOTIDE SEQUENCE</scope>
    <source>
        <strain evidence="1">ATCC 200398</strain>
    </source>
</reference>
<protein>
    <submittedName>
        <fullName evidence="1">Uncharacterized protein</fullName>
    </submittedName>
</protein>
<evidence type="ECO:0000313" key="2">
    <source>
        <dbReference type="Proteomes" id="UP000799755"/>
    </source>
</evidence>